<accession>C0Q8W2</accession>
<dbReference type="InterPro" id="IPR039426">
    <property type="entry name" value="TonB-dep_rcpt-like"/>
</dbReference>
<dbReference type="InterPro" id="IPR000531">
    <property type="entry name" value="Beta-barrel_TonB"/>
</dbReference>
<keyword evidence="7 10" id="KW-0472">Membrane</keyword>
<reference evidence="12 13" key="1">
    <citation type="journal article" date="2009" name="Environ. Microbiol.">
        <title>Genome sequence of Desulfobacterium autotrophicum HRM2, a marine sulfate reducer oxidizing organic carbon completely to carbon dioxide.</title>
        <authorList>
            <person name="Strittmatter A.W."/>
            <person name="Liesegang H."/>
            <person name="Rabus R."/>
            <person name="Decker I."/>
            <person name="Amann J."/>
            <person name="Andres S."/>
            <person name="Henne A."/>
            <person name="Fricke W.F."/>
            <person name="Martinez-Arias R."/>
            <person name="Bartels D."/>
            <person name="Goesmann A."/>
            <person name="Krause L."/>
            <person name="Puehler A."/>
            <person name="Klenk H.P."/>
            <person name="Richter M."/>
            <person name="Schuler M."/>
            <person name="Gloeckner F.O."/>
            <person name="Meyerdierks A."/>
            <person name="Gottschalk G."/>
            <person name="Amann R."/>
        </authorList>
    </citation>
    <scope>NUCLEOTIDE SEQUENCE [LARGE SCALE GENOMIC DNA]</scope>
    <source>
        <strain evidence="13">ATCC 43914 / DSM 3382 / HRM2</strain>
    </source>
</reference>
<evidence type="ECO:0000259" key="11">
    <source>
        <dbReference type="Pfam" id="PF00593"/>
    </source>
</evidence>
<dbReference type="eggNOG" id="COG4206">
    <property type="taxonomic scope" value="Bacteria"/>
</dbReference>
<dbReference type="EMBL" id="CP001087">
    <property type="protein sequence ID" value="ACN14452.1"/>
    <property type="molecule type" value="Genomic_DNA"/>
</dbReference>
<dbReference type="HOGENOM" id="CLU_008287_18_0_7"/>
<sequence length="564" mass="63537">MGIISKIEITKNAPSVLYGANAQIAVINVVTKKGTQKPSLSLQGEIGENGTYSGGLSHGNQIGAVNYWLSYLHEESDGWRMSDDFEPTEVKGKILEDGGFRINSDYKKDKFWARMGITPTTDSEYFVSFHIMDSEFGHPLATDYAKYFPKAGDKPAFSSYSRFDDYRDWGVDLSGKHTISSALTLRGKLFYHDHQDVYVSYDGPDFDTVVAESTYKDNFVGGSLFGDFQFADMHKGHVSLHFKQDTHEGRDDDYLPYNKYEAYTGSIGTEHEFFTNFGLALYAGASYDWFDITEAQDYVYEKLSSSNYVFEGQTDMETPSTMSEFNPMAGFTWEKDQIKVYGSVAKKTRFPTLGQLYSSSSGNPDLTAEKSINYTLGVTKAFGKRVTADVSGFYHDISGWISRDYVQNLVGDDVYSNVEDVSMLGFETSVKVVFCDYFSVNANYTYNHAKDESDNRVTDKVAGVPENKYGLGCALTIPKVLVKVDLQGIYVDTMYEDLPTPLDPTNETTRSDDYFILNTRISKKFRDRMSVYVSLNNLLDEDYEQEIGFPGEGRNFRVGFSLDL</sequence>
<keyword evidence="4 10" id="KW-0812">Transmembrane</keyword>
<dbReference type="GO" id="GO:0044718">
    <property type="term" value="P:siderophore transmembrane transport"/>
    <property type="evidence" value="ECO:0007669"/>
    <property type="project" value="TreeGrafter"/>
</dbReference>
<evidence type="ECO:0000313" key="13">
    <source>
        <dbReference type="Proteomes" id="UP000000442"/>
    </source>
</evidence>
<proteinExistence type="inferred from homology"/>
<evidence type="ECO:0000256" key="4">
    <source>
        <dbReference type="ARBA" id="ARBA00022692"/>
    </source>
</evidence>
<dbReference type="STRING" id="177437.HRM2_13410"/>
<keyword evidence="6" id="KW-0798">TonB box</keyword>
<evidence type="ECO:0000256" key="2">
    <source>
        <dbReference type="ARBA" id="ARBA00022448"/>
    </source>
</evidence>
<dbReference type="PROSITE" id="PS52016">
    <property type="entry name" value="TONB_DEPENDENT_REC_3"/>
    <property type="match status" value="1"/>
</dbReference>
<evidence type="ECO:0000256" key="6">
    <source>
        <dbReference type="ARBA" id="ARBA00023077"/>
    </source>
</evidence>
<comment type="subcellular location">
    <subcellularLocation>
        <location evidence="1 10">Cell outer membrane</location>
        <topology evidence="1 10">Multi-pass membrane protein</topology>
    </subcellularLocation>
</comment>
<evidence type="ECO:0000256" key="1">
    <source>
        <dbReference type="ARBA" id="ARBA00004571"/>
    </source>
</evidence>
<dbReference type="InterPro" id="IPR036942">
    <property type="entry name" value="Beta-barrel_TonB_sf"/>
</dbReference>
<evidence type="ECO:0000256" key="10">
    <source>
        <dbReference type="PROSITE-ProRule" id="PRU01360"/>
    </source>
</evidence>
<protein>
    <submittedName>
        <fullName evidence="12">TonB-like outer membrane receptor protein</fullName>
    </submittedName>
</protein>
<dbReference type="GO" id="GO:0009279">
    <property type="term" value="C:cell outer membrane"/>
    <property type="evidence" value="ECO:0007669"/>
    <property type="project" value="UniProtKB-SubCell"/>
</dbReference>
<keyword evidence="3 10" id="KW-1134">Transmembrane beta strand</keyword>
<keyword evidence="8 12" id="KW-0675">Receptor</keyword>
<dbReference type="KEGG" id="dat:HRM2_13410"/>
<gene>
    <name evidence="12" type="ordered locus">HRM2_13410</name>
</gene>
<evidence type="ECO:0000256" key="5">
    <source>
        <dbReference type="ARBA" id="ARBA00022729"/>
    </source>
</evidence>
<evidence type="ECO:0000256" key="3">
    <source>
        <dbReference type="ARBA" id="ARBA00022452"/>
    </source>
</evidence>
<dbReference type="SUPFAM" id="SSF56935">
    <property type="entry name" value="Porins"/>
    <property type="match status" value="1"/>
</dbReference>
<keyword evidence="2 10" id="KW-0813">Transport</keyword>
<dbReference type="PANTHER" id="PTHR30069:SF29">
    <property type="entry name" value="HEMOGLOBIN AND HEMOGLOBIN-HAPTOGLOBIN-BINDING PROTEIN 1-RELATED"/>
    <property type="match status" value="1"/>
</dbReference>
<evidence type="ECO:0000256" key="7">
    <source>
        <dbReference type="ARBA" id="ARBA00023136"/>
    </source>
</evidence>
<evidence type="ECO:0000256" key="9">
    <source>
        <dbReference type="ARBA" id="ARBA00023237"/>
    </source>
</evidence>
<organism evidence="12 13">
    <name type="scientific">Desulforapulum autotrophicum (strain ATCC 43914 / DSM 3382 / VKM B-1955 / HRM2)</name>
    <name type="common">Desulfobacterium autotrophicum</name>
    <dbReference type="NCBI Taxonomy" id="177437"/>
    <lineage>
        <taxon>Bacteria</taxon>
        <taxon>Pseudomonadati</taxon>
        <taxon>Thermodesulfobacteriota</taxon>
        <taxon>Desulfobacteria</taxon>
        <taxon>Desulfobacterales</taxon>
        <taxon>Desulfobacteraceae</taxon>
        <taxon>Desulforapulum</taxon>
    </lineage>
</organism>
<evidence type="ECO:0000313" key="12">
    <source>
        <dbReference type="EMBL" id="ACN14452.1"/>
    </source>
</evidence>
<comment type="similarity">
    <text evidence="10">Belongs to the TonB-dependent receptor family.</text>
</comment>
<name>C0Q8W2_DESAH</name>
<keyword evidence="5" id="KW-0732">Signal</keyword>
<dbReference type="Gene3D" id="2.40.170.20">
    <property type="entry name" value="TonB-dependent receptor, beta-barrel domain"/>
    <property type="match status" value="1"/>
</dbReference>
<dbReference type="Gene3D" id="2.170.130.10">
    <property type="entry name" value="TonB-dependent receptor, plug domain"/>
    <property type="match status" value="1"/>
</dbReference>
<dbReference type="Pfam" id="PF00593">
    <property type="entry name" value="TonB_dep_Rec_b-barrel"/>
    <property type="match status" value="1"/>
</dbReference>
<dbReference type="PANTHER" id="PTHR30069">
    <property type="entry name" value="TONB-DEPENDENT OUTER MEMBRANE RECEPTOR"/>
    <property type="match status" value="1"/>
</dbReference>
<dbReference type="GO" id="GO:0015344">
    <property type="term" value="F:siderophore uptake transmembrane transporter activity"/>
    <property type="evidence" value="ECO:0007669"/>
    <property type="project" value="TreeGrafter"/>
</dbReference>
<evidence type="ECO:0000256" key="8">
    <source>
        <dbReference type="ARBA" id="ARBA00023170"/>
    </source>
</evidence>
<dbReference type="AlphaFoldDB" id="C0Q8W2"/>
<feature type="domain" description="TonB-dependent receptor-like beta-barrel" evidence="11">
    <location>
        <begin position="142"/>
        <end position="538"/>
    </location>
</feature>
<keyword evidence="9 10" id="KW-0998">Cell outer membrane</keyword>
<dbReference type="InterPro" id="IPR037066">
    <property type="entry name" value="Plug_dom_sf"/>
</dbReference>
<keyword evidence="13" id="KW-1185">Reference proteome</keyword>
<dbReference type="Proteomes" id="UP000000442">
    <property type="component" value="Chromosome"/>
</dbReference>